<feature type="domain" description="Phage shock protein PspC N-terminal" evidence="8">
    <location>
        <begin position="194"/>
        <end position="251"/>
    </location>
</feature>
<feature type="transmembrane region" description="Helical" evidence="7">
    <location>
        <begin position="373"/>
        <end position="397"/>
    </location>
</feature>
<dbReference type="InterPro" id="IPR054321">
    <property type="entry name" value="PspC-rel_TM"/>
</dbReference>
<feature type="domain" description="PspC-related transmembrane region" evidence="10">
    <location>
        <begin position="292"/>
        <end position="435"/>
    </location>
</feature>
<dbReference type="InterPro" id="IPR021255">
    <property type="entry name" value="DUF2807"/>
</dbReference>
<dbReference type="EMBL" id="JAERRB010000005">
    <property type="protein sequence ID" value="MBL0742797.1"/>
    <property type="molecule type" value="Genomic_DNA"/>
</dbReference>
<evidence type="ECO:0000259" key="8">
    <source>
        <dbReference type="Pfam" id="PF04024"/>
    </source>
</evidence>
<evidence type="ECO:0000256" key="1">
    <source>
        <dbReference type="ARBA" id="ARBA00004162"/>
    </source>
</evidence>
<feature type="transmembrane region" description="Helical" evidence="7">
    <location>
        <begin position="323"/>
        <end position="353"/>
    </location>
</feature>
<feature type="transmembrane region" description="Helical" evidence="7">
    <location>
        <begin position="291"/>
        <end position="311"/>
    </location>
</feature>
<feature type="domain" description="Phage shock protein PspC N-terminal" evidence="8">
    <location>
        <begin position="128"/>
        <end position="182"/>
    </location>
</feature>
<comment type="caution">
    <text evidence="12">The sequence shown here is derived from an EMBL/GenBank/DDBJ whole genome shotgun (WGS) entry which is preliminary data.</text>
</comment>
<evidence type="ECO:0000256" key="5">
    <source>
        <dbReference type="ARBA" id="ARBA00023136"/>
    </source>
</evidence>
<comment type="subcellular location">
    <subcellularLocation>
        <location evidence="1">Cell membrane</location>
        <topology evidence="1">Single-pass membrane protein</topology>
    </subcellularLocation>
</comment>
<evidence type="ECO:0000256" key="4">
    <source>
        <dbReference type="ARBA" id="ARBA00022989"/>
    </source>
</evidence>
<evidence type="ECO:0000256" key="7">
    <source>
        <dbReference type="SAM" id="Phobius"/>
    </source>
</evidence>
<feature type="region of interest" description="Disordered" evidence="6">
    <location>
        <begin position="89"/>
        <end position="131"/>
    </location>
</feature>
<accession>A0ABS1KU77</accession>
<evidence type="ECO:0000313" key="12">
    <source>
        <dbReference type="EMBL" id="MBL0742797.1"/>
    </source>
</evidence>
<dbReference type="InterPro" id="IPR052027">
    <property type="entry name" value="PspC"/>
</dbReference>
<dbReference type="Pfam" id="PF22571">
    <property type="entry name" value="LiaI-LiaF-TM_PspC"/>
    <property type="match status" value="1"/>
</dbReference>
<dbReference type="PANTHER" id="PTHR33885">
    <property type="entry name" value="PHAGE SHOCK PROTEIN C"/>
    <property type="match status" value="1"/>
</dbReference>
<protein>
    <submittedName>
        <fullName evidence="12">PspC domain-containing protein</fullName>
    </submittedName>
</protein>
<proteinExistence type="predicted"/>
<keyword evidence="4 7" id="KW-1133">Transmembrane helix</keyword>
<organism evidence="12 13">
    <name type="scientific">Chryseolinea lacunae</name>
    <dbReference type="NCBI Taxonomy" id="2801331"/>
    <lineage>
        <taxon>Bacteria</taxon>
        <taxon>Pseudomonadati</taxon>
        <taxon>Bacteroidota</taxon>
        <taxon>Cytophagia</taxon>
        <taxon>Cytophagales</taxon>
        <taxon>Fulvivirgaceae</taxon>
        <taxon>Chryseolinea</taxon>
    </lineage>
</organism>
<dbReference type="Pfam" id="PF10988">
    <property type="entry name" value="DUF2807"/>
    <property type="match status" value="1"/>
</dbReference>
<keyword evidence="2" id="KW-1003">Cell membrane</keyword>
<dbReference type="Pfam" id="PF22744">
    <property type="entry name" value="Toast-rack_PspC-Cterm"/>
    <property type="match status" value="1"/>
</dbReference>
<feature type="transmembrane region" description="Helical" evidence="7">
    <location>
        <begin position="201"/>
        <end position="218"/>
    </location>
</feature>
<keyword evidence="5 7" id="KW-0472">Membrane</keyword>
<gene>
    <name evidence="12" type="ORF">JI741_16340</name>
</gene>
<feature type="transmembrane region" description="Helical" evidence="7">
    <location>
        <begin position="225"/>
        <end position="248"/>
    </location>
</feature>
<dbReference type="Gene3D" id="2.160.20.120">
    <property type="match status" value="1"/>
</dbReference>
<feature type="domain" description="Putative auto-transporter adhesin head GIN" evidence="9">
    <location>
        <begin position="601"/>
        <end position="788"/>
    </location>
</feature>
<keyword evidence="13" id="KW-1185">Reference proteome</keyword>
<keyword evidence="3 7" id="KW-0812">Transmembrane</keyword>
<dbReference type="Pfam" id="PF04024">
    <property type="entry name" value="PspC"/>
    <property type="match status" value="2"/>
</dbReference>
<dbReference type="InterPro" id="IPR007168">
    <property type="entry name" value="Phageshock_PspC_N"/>
</dbReference>
<sequence>MKKNISINISGIIFHIEEDGYDTLRKYLDSINKYFANFEDSSEILADIESRVAEIFLSKLNEGKQVITVDDVNALVATMGSVNDFKAAEETDGAGQERTTQQARPNAPPEPEPASRDTGSRPYRPTQPLQRDQKRKIIGGVCSGIGNYFNVDPVWIRLLFGLLAFAYGITLLVYVVMWIVVPGSYTLEEPELAKKMFRDPERKAIGGVSGGVAAFFGMDIVAVRLLFVLFTIFFGVGFIIYIILWIALPEAKSITDRMEMQGEPVTLSNIESNIKKNLGETDKEESTATKILLFPFRLIGLLLSVLGKILVPLVEVIRVAIGIIVIIIGISFMLAAIVVGGVMIGLFSATAFSWPGMGPAETSLPLQVFTNSFSGWIVLAGFLGTIIPAVFITLLGSSIVAKKYVFGPTVGWTMFVLFFVSVAMLSVGIPKIVYSFKEEGEYKTEETFKIHGKTAVLKINEVGMDDYHVTHLTLKGYTGTDFKLVQTFKAQGATKQKAIENAHMVSYNVDVQDSTVTFDSNLQFTDDAVFRAQRLDMTLYIPYNFPFIMDEHVSRFISQYVDEEKRDSFTWTMTEKGLVCETCPKSEEEENQIADEFGLRDFNELEISGMFDVHVKRGDDYAVEMIGPDNEKSKYKIFRSGDALVIRYESKKKFKWNSEMVDIDEMRINITMPQLEKIEAEGYGKVQFENFESENMSLEVRGPVKVRGDLNVKNLVMELTGKSEVELSGRAHNLDAEILFASKLRAYNLEVQDAVVEVNGASSAKVNVSGNLEIEEGLASDVDYRGNPAVVKKD</sequence>
<dbReference type="RefSeq" id="WP_202011430.1">
    <property type="nucleotide sequence ID" value="NZ_JAERRB010000005.1"/>
</dbReference>
<name>A0ABS1KU77_9BACT</name>
<evidence type="ECO:0000313" key="13">
    <source>
        <dbReference type="Proteomes" id="UP000613030"/>
    </source>
</evidence>
<feature type="transmembrane region" description="Helical" evidence="7">
    <location>
        <begin position="409"/>
        <end position="429"/>
    </location>
</feature>
<dbReference type="PANTHER" id="PTHR33885:SF3">
    <property type="entry name" value="PHAGE SHOCK PROTEIN C"/>
    <property type="match status" value="1"/>
</dbReference>
<feature type="domain" description="PspC-related ToastRack" evidence="11">
    <location>
        <begin position="483"/>
        <end position="585"/>
    </location>
</feature>
<evidence type="ECO:0000259" key="11">
    <source>
        <dbReference type="Pfam" id="PF22744"/>
    </source>
</evidence>
<evidence type="ECO:0000256" key="6">
    <source>
        <dbReference type="SAM" id="MobiDB-lite"/>
    </source>
</evidence>
<evidence type="ECO:0000259" key="10">
    <source>
        <dbReference type="Pfam" id="PF22571"/>
    </source>
</evidence>
<dbReference type="Proteomes" id="UP000613030">
    <property type="component" value="Unassembled WGS sequence"/>
</dbReference>
<evidence type="ECO:0000256" key="2">
    <source>
        <dbReference type="ARBA" id="ARBA00022475"/>
    </source>
</evidence>
<evidence type="ECO:0000256" key="3">
    <source>
        <dbReference type="ARBA" id="ARBA00022692"/>
    </source>
</evidence>
<evidence type="ECO:0000259" key="9">
    <source>
        <dbReference type="Pfam" id="PF10988"/>
    </source>
</evidence>
<feature type="transmembrane region" description="Helical" evidence="7">
    <location>
        <begin position="158"/>
        <end position="181"/>
    </location>
</feature>
<dbReference type="InterPro" id="IPR054319">
    <property type="entry name" value="PspC-rel_ToastRack"/>
</dbReference>
<reference evidence="12 13" key="1">
    <citation type="submission" date="2021-01" db="EMBL/GenBank/DDBJ databases">
        <title>Chryseolinea sp. Jin1 Genome sequencing and assembly.</title>
        <authorList>
            <person name="Kim I."/>
        </authorList>
    </citation>
    <scope>NUCLEOTIDE SEQUENCE [LARGE SCALE GENOMIC DNA]</scope>
    <source>
        <strain evidence="12 13">Jin1</strain>
    </source>
</reference>